<dbReference type="EMBL" id="HG996470">
    <property type="protein sequence ID" value="CAG1838324.1"/>
    <property type="molecule type" value="Genomic_DNA"/>
</dbReference>
<evidence type="ECO:0000313" key="3">
    <source>
        <dbReference type="Proteomes" id="UP000012960"/>
    </source>
</evidence>
<accession>A0A804J3U0</accession>
<name>A0A804J3U0_MUSAM</name>
<protein>
    <submittedName>
        <fullName evidence="1">(wild Malaysian banana) hypothetical protein</fullName>
    </submittedName>
</protein>
<proteinExistence type="predicted"/>
<evidence type="ECO:0000313" key="2">
    <source>
        <dbReference type="EnsemblPlants" id="Ma05_p12780.1"/>
    </source>
</evidence>
<dbReference type="InterPro" id="IPR009291">
    <property type="entry name" value="Vps62"/>
</dbReference>
<dbReference type="EnsemblPlants" id="Ma05_t12780.1">
    <property type="protein sequence ID" value="Ma05_p12780.1"/>
    <property type="gene ID" value="Ma05_g12780"/>
</dbReference>
<keyword evidence="3" id="KW-1185">Reference proteome</keyword>
<dbReference type="PANTHER" id="PTHR48203">
    <property type="entry name" value="BNAC01G40110D PROTEIN"/>
    <property type="match status" value="1"/>
</dbReference>
<evidence type="ECO:0000313" key="1">
    <source>
        <dbReference type="EMBL" id="CAG1838324.1"/>
    </source>
</evidence>
<dbReference type="AlphaFoldDB" id="A0A804J3U0"/>
<dbReference type="Pfam" id="PF06101">
    <property type="entry name" value="Vps62"/>
    <property type="match status" value="2"/>
</dbReference>
<sequence length="111" mass="12796">MLVWSSDDFAEESYDGCGYFWLPVPPEGYQALDYFVTRRPNEPSVEEVRCVQTSLRVAKMMFEYWIDLLDDDRNSLTKKGNIDRAELYVHVKPAFGGTFSDIANVDLPPLH</sequence>
<gene>
    <name evidence="1" type="ORF">GSMUA_265010.1</name>
</gene>
<dbReference type="PANTHER" id="PTHR48203:SF1">
    <property type="entry name" value="VACUOLAR PROTEIN SORTING-ASSOCIATED PROTEIN 62"/>
    <property type="match status" value="1"/>
</dbReference>
<reference evidence="1" key="1">
    <citation type="submission" date="2021-03" db="EMBL/GenBank/DDBJ databases">
        <authorList>
            <consortium name="Genoscope - CEA"/>
            <person name="William W."/>
        </authorList>
    </citation>
    <scope>NUCLEOTIDE SEQUENCE</scope>
    <source>
        <strain evidence="1">Doubled-haploid Pahang</strain>
    </source>
</reference>
<dbReference type="Proteomes" id="UP000012960">
    <property type="component" value="Unplaced"/>
</dbReference>
<organism evidence="2 3">
    <name type="scientific">Musa acuminata subsp. malaccensis</name>
    <name type="common">Wild banana</name>
    <name type="synonym">Musa malaccensis</name>
    <dbReference type="NCBI Taxonomy" id="214687"/>
    <lineage>
        <taxon>Eukaryota</taxon>
        <taxon>Viridiplantae</taxon>
        <taxon>Streptophyta</taxon>
        <taxon>Embryophyta</taxon>
        <taxon>Tracheophyta</taxon>
        <taxon>Spermatophyta</taxon>
        <taxon>Magnoliopsida</taxon>
        <taxon>Liliopsida</taxon>
        <taxon>Zingiberales</taxon>
        <taxon>Musaceae</taxon>
        <taxon>Musa</taxon>
    </lineage>
</organism>
<dbReference type="Gramene" id="Ma05_t12780.1">
    <property type="protein sequence ID" value="Ma05_p12780.1"/>
    <property type="gene ID" value="Ma05_g12780"/>
</dbReference>
<dbReference type="InParanoid" id="A0A804J3U0"/>
<reference evidence="2" key="2">
    <citation type="submission" date="2021-05" db="UniProtKB">
        <authorList>
            <consortium name="EnsemblPlants"/>
        </authorList>
    </citation>
    <scope>IDENTIFICATION</scope>
    <source>
        <strain evidence="2">subsp. malaccensis</strain>
    </source>
</reference>